<protein>
    <recommendedName>
        <fullName evidence="5">DNA-binding protein RAP1</fullName>
    </recommendedName>
</protein>
<evidence type="ECO:0000256" key="6">
    <source>
        <dbReference type="SAM" id="MobiDB-lite"/>
    </source>
</evidence>
<keyword evidence="3 5" id="KW-0779">Telomere</keyword>
<gene>
    <name evidence="8" type="ORF">OBBRIDRAFT_743226</name>
</gene>
<dbReference type="InterPro" id="IPR009057">
    <property type="entry name" value="Homeodomain-like_sf"/>
</dbReference>
<dbReference type="CDD" id="cd11655">
    <property type="entry name" value="rap1_myb-like"/>
    <property type="match status" value="1"/>
</dbReference>
<dbReference type="Proteomes" id="UP000250043">
    <property type="component" value="Unassembled WGS sequence"/>
</dbReference>
<comment type="function">
    <text evidence="5">Involved in the regulation of telomere length, clustering and has a specific role in telomere position effect (TPE).</text>
</comment>
<evidence type="ECO:0000313" key="9">
    <source>
        <dbReference type="Proteomes" id="UP000250043"/>
    </source>
</evidence>
<evidence type="ECO:0000313" key="8">
    <source>
        <dbReference type="EMBL" id="OCH96512.1"/>
    </source>
</evidence>
<comment type="subcellular location">
    <subcellularLocation>
        <location evidence="5">Nucleus</location>
    </subcellularLocation>
    <subcellularLocation>
        <location evidence="5">Chromosome</location>
        <location evidence="5">Telomere</location>
    </subcellularLocation>
</comment>
<comment type="subunit">
    <text evidence="5">Homodimer.</text>
</comment>
<dbReference type="GO" id="GO:0070187">
    <property type="term" value="C:shelterin complex"/>
    <property type="evidence" value="ECO:0007669"/>
    <property type="project" value="TreeGrafter"/>
</dbReference>
<dbReference type="SUPFAM" id="SSF46689">
    <property type="entry name" value="Homeodomain-like"/>
    <property type="match status" value="1"/>
</dbReference>
<organism evidence="8 9">
    <name type="scientific">Obba rivulosa</name>
    <dbReference type="NCBI Taxonomy" id="1052685"/>
    <lineage>
        <taxon>Eukaryota</taxon>
        <taxon>Fungi</taxon>
        <taxon>Dikarya</taxon>
        <taxon>Basidiomycota</taxon>
        <taxon>Agaricomycotina</taxon>
        <taxon>Agaricomycetes</taxon>
        <taxon>Polyporales</taxon>
        <taxon>Gelatoporiaceae</taxon>
        <taxon>Obba</taxon>
    </lineage>
</organism>
<dbReference type="GO" id="GO:0010833">
    <property type="term" value="P:telomere maintenance via telomere lengthening"/>
    <property type="evidence" value="ECO:0007669"/>
    <property type="project" value="UniProtKB-UniRule"/>
</dbReference>
<dbReference type="PANTHER" id="PTHR16466:SF6">
    <property type="entry name" value="TELOMERIC REPEAT-BINDING FACTOR 2-INTERACTING PROTEIN 1"/>
    <property type="match status" value="1"/>
</dbReference>
<feature type="region of interest" description="Disordered" evidence="6">
    <location>
        <begin position="283"/>
        <end position="314"/>
    </location>
</feature>
<dbReference type="GO" id="GO:0031848">
    <property type="term" value="P:protection from non-homologous end joining at telomere"/>
    <property type="evidence" value="ECO:0007669"/>
    <property type="project" value="TreeGrafter"/>
</dbReference>
<keyword evidence="4 5" id="KW-0539">Nucleus</keyword>
<feature type="non-terminal residue" evidence="8">
    <location>
        <position position="504"/>
    </location>
</feature>
<feature type="region of interest" description="Disordered" evidence="6">
    <location>
        <begin position="389"/>
        <end position="449"/>
    </location>
</feature>
<feature type="domain" description="TERF2-interacting telomeric protein 1 Myb" evidence="7">
    <location>
        <begin position="201"/>
        <end position="261"/>
    </location>
</feature>
<evidence type="ECO:0000256" key="3">
    <source>
        <dbReference type="ARBA" id="ARBA00022895"/>
    </source>
</evidence>
<sequence length="504" mass="57139">MPIFQDNNGMAIKFFIQKDIPQEIQAEVCETIASLGGRVESKVPRAGYVLVQPGTAEEERLRLCWAIPERPERYFVPYTYVEACKIHGMLLKQIFVHEGQPIRMHIDSSIANVNVRAALSARIMHSGGDPTASAQCARVILADPNTEVFQHLVKTYQGEPDKYVESYLWVKKCIEKGQVIYTPVVYKNPGGRRPGEERTQFTEQDEENLCYWIAAKIPYKETGGRTGNRLYQQLCEMASDPEYAWVTRHTWQSWRERYKKNAVRLDARIAEIVNIKKPAHGEKGQYGWVRKPEDKPKRVRKKTRAHSNGGMIAGPSEVHQHEMECFPVPVPVAIPGVAGVLHAVGGPNDAYPGMGGMIYTPAPPPPYHHQPIPMPGPSNVQLDAAVARQNAVEEEMEDDESDWQIREGNAPPPAWAKRRLEVEDDQPDAPSKRPRGSNSPVGNGNEEYPRLHVLDRAVHEIAEDYRFTVDEVREFYDKCGDIERVRAKFRKMRETLNALQDEDA</sequence>
<evidence type="ECO:0000256" key="2">
    <source>
        <dbReference type="ARBA" id="ARBA00022454"/>
    </source>
</evidence>
<dbReference type="EMBL" id="KV722330">
    <property type="protein sequence ID" value="OCH96512.1"/>
    <property type="molecule type" value="Genomic_DNA"/>
</dbReference>
<name>A0A8E2J759_9APHY</name>
<dbReference type="AlphaFoldDB" id="A0A8E2J759"/>
<evidence type="ECO:0000256" key="5">
    <source>
        <dbReference type="RuleBase" id="RU367107"/>
    </source>
</evidence>
<dbReference type="OrthoDB" id="435460at2759"/>
<dbReference type="InterPro" id="IPR039595">
    <property type="entry name" value="TE2IP/Rap1"/>
</dbReference>
<dbReference type="InterPro" id="IPR015010">
    <property type="entry name" value="TERF2IP_Myb"/>
</dbReference>
<evidence type="ECO:0000256" key="1">
    <source>
        <dbReference type="ARBA" id="ARBA00010467"/>
    </source>
</evidence>
<dbReference type="Gene3D" id="1.10.10.60">
    <property type="entry name" value="Homeodomain-like"/>
    <property type="match status" value="1"/>
</dbReference>
<dbReference type="Pfam" id="PF08914">
    <property type="entry name" value="Myb_Rap1"/>
    <property type="match status" value="1"/>
</dbReference>
<comment type="similarity">
    <text evidence="1 5">Belongs to the RAP1 family.</text>
</comment>
<feature type="compositionally biased region" description="Acidic residues" evidence="6">
    <location>
        <begin position="392"/>
        <end position="402"/>
    </location>
</feature>
<dbReference type="PANTHER" id="PTHR16466">
    <property type="entry name" value="TELOMERE REPEAT-BINDING FACTOR 2-INTERACTING PROTEIN 1"/>
    <property type="match status" value="1"/>
</dbReference>
<evidence type="ECO:0000256" key="4">
    <source>
        <dbReference type="ARBA" id="ARBA00023242"/>
    </source>
</evidence>
<evidence type="ECO:0000259" key="7">
    <source>
        <dbReference type="Pfam" id="PF08914"/>
    </source>
</evidence>
<dbReference type="GO" id="GO:0042162">
    <property type="term" value="F:telomeric DNA binding"/>
    <property type="evidence" value="ECO:0007669"/>
    <property type="project" value="TreeGrafter"/>
</dbReference>
<proteinExistence type="inferred from homology"/>
<keyword evidence="2 5" id="KW-0158">Chromosome</keyword>
<accession>A0A8E2J759</accession>
<reference evidence="8 9" key="1">
    <citation type="submission" date="2016-07" db="EMBL/GenBank/DDBJ databases">
        <title>Draft genome of the white-rot fungus Obba rivulosa 3A-2.</title>
        <authorList>
            <consortium name="DOE Joint Genome Institute"/>
            <person name="Miettinen O."/>
            <person name="Riley R."/>
            <person name="Acob R."/>
            <person name="Barry K."/>
            <person name="Cullen D."/>
            <person name="De Vries R."/>
            <person name="Hainaut M."/>
            <person name="Hatakka A."/>
            <person name="Henrissat B."/>
            <person name="Hilden K."/>
            <person name="Kuo R."/>
            <person name="Labutti K."/>
            <person name="Lipzen A."/>
            <person name="Makela M.R."/>
            <person name="Sandor L."/>
            <person name="Spatafora J.W."/>
            <person name="Grigoriev I.V."/>
            <person name="Hibbett D.S."/>
        </authorList>
    </citation>
    <scope>NUCLEOTIDE SEQUENCE [LARGE SCALE GENOMIC DNA]</scope>
    <source>
        <strain evidence="8 9">3A-2</strain>
    </source>
</reference>
<keyword evidence="9" id="KW-1185">Reference proteome</keyword>